<dbReference type="EMBL" id="CP035758">
    <property type="protein sequence ID" value="QBD74890.1"/>
    <property type="molecule type" value="Genomic_DNA"/>
</dbReference>
<dbReference type="InterPro" id="IPR036259">
    <property type="entry name" value="MFS_trans_sf"/>
</dbReference>
<sequence length="410" mass="43231">MMKQPVGINKLVLAFLVMMAFLDAMGFTIAVPVLPFALQQTVKDTNEVALLIGILSALYAFCQFIAAPTLGILSDHFGRRPILLLCLLGSAFGYLLFGLGGAIWVFVLSRIINGLTGGNLSVLSAYIADMSEKETRASNFGLLNAGTGAGILLGPVIGGFTASLNYQLPFFIAAGISLLALLWGYFLLPKSLDKERAARGPMRLQMLNPLVPLSNVLSLAESRKLLLCTFLYAFPFAIFGTLEVVVIKDSIGWTPEQIGFLMPLVGVIDIVVQGILIKLLLTALGEKRLLILGLSSVGLGYLLFASFVFAPSPLHLILTILLLAGGSGLVEPPLRSLLSETASKHDQGLIQGGGQSIQALAQVAGALAGGALYAHTGHASPFGVGAGMAILSILLVWRTVAASPQKRTSS</sequence>
<evidence type="ECO:0000256" key="1">
    <source>
        <dbReference type="ARBA" id="ARBA00004651"/>
    </source>
</evidence>
<evidence type="ECO:0000256" key="4">
    <source>
        <dbReference type="ARBA" id="ARBA00022989"/>
    </source>
</evidence>
<dbReference type="OrthoDB" id="9793283at2"/>
<feature type="transmembrane region" description="Helical" evidence="6">
    <location>
        <begin position="12"/>
        <end position="36"/>
    </location>
</feature>
<dbReference type="RefSeq" id="WP_129885489.1">
    <property type="nucleotide sequence ID" value="NZ_CP035758.1"/>
</dbReference>
<protein>
    <submittedName>
        <fullName evidence="8">MFS transporter</fullName>
    </submittedName>
</protein>
<dbReference type="SUPFAM" id="SSF103473">
    <property type="entry name" value="MFS general substrate transporter"/>
    <property type="match status" value="1"/>
</dbReference>
<evidence type="ECO:0000256" key="3">
    <source>
        <dbReference type="ARBA" id="ARBA00022692"/>
    </source>
</evidence>
<evidence type="ECO:0000313" key="8">
    <source>
        <dbReference type="EMBL" id="QBD74890.1"/>
    </source>
</evidence>
<feature type="transmembrane region" description="Helical" evidence="6">
    <location>
        <begin position="289"/>
        <end position="310"/>
    </location>
</feature>
<dbReference type="GO" id="GO:0005886">
    <property type="term" value="C:plasma membrane"/>
    <property type="evidence" value="ECO:0007669"/>
    <property type="project" value="UniProtKB-SubCell"/>
</dbReference>
<feature type="transmembrane region" description="Helical" evidence="6">
    <location>
        <begin position="225"/>
        <end position="246"/>
    </location>
</feature>
<dbReference type="PANTHER" id="PTHR23504:SF15">
    <property type="entry name" value="MAJOR FACILITATOR SUPERFAMILY (MFS) PROFILE DOMAIN-CONTAINING PROTEIN"/>
    <property type="match status" value="1"/>
</dbReference>
<reference evidence="8 9" key="1">
    <citation type="submission" date="2019-01" db="EMBL/GenBank/DDBJ databases">
        <title>Ktedonosporobacter rubrisoli SCAWS-G2.</title>
        <authorList>
            <person name="Huang Y."/>
            <person name="Yan B."/>
        </authorList>
    </citation>
    <scope>NUCLEOTIDE SEQUENCE [LARGE SCALE GENOMIC DNA]</scope>
    <source>
        <strain evidence="8 9">SCAWS-G2</strain>
    </source>
</reference>
<evidence type="ECO:0000256" key="6">
    <source>
        <dbReference type="SAM" id="Phobius"/>
    </source>
</evidence>
<comment type="subcellular location">
    <subcellularLocation>
        <location evidence="1">Cell membrane</location>
        <topology evidence="1">Multi-pass membrane protein</topology>
    </subcellularLocation>
</comment>
<dbReference type="InterPro" id="IPR011701">
    <property type="entry name" value="MFS"/>
</dbReference>
<keyword evidence="5 6" id="KW-0472">Membrane</keyword>
<dbReference type="KEGG" id="kbs:EPA93_02325"/>
<feature type="transmembrane region" description="Helical" evidence="6">
    <location>
        <begin position="111"/>
        <end position="128"/>
    </location>
</feature>
<dbReference type="InterPro" id="IPR001958">
    <property type="entry name" value="Tet-R_TetA/multi-R_MdtG-like"/>
</dbReference>
<keyword evidence="3 6" id="KW-0812">Transmembrane</keyword>
<evidence type="ECO:0000259" key="7">
    <source>
        <dbReference type="PROSITE" id="PS50850"/>
    </source>
</evidence>
<evidence type="ECO:0000313" key="9">
    <source>
        <dbReference type="Proteomes" id="UP000290365"/>
    </source>
</evidence>
<proteinExistence type="predicted"/>
<feature type="transmembrane region" description="Helical" evidence="6">
    <location>
        <begin position="82"/>
        <end position="105"/>
    </location>
</feature>
<feature type="domain" description="Major facilitator superfamily (MFS) profile" evidence="7">
    <location>
        <begin position="12"/>
        <end position="404"/>
    </location>
</feature>
<feature type="transmembrane region" description="Helical" evidence="6">
    <location>
        <begin position="48"/>
        <end position="70"/>
    </location>
</feature>
<dbReference type="GO" id="GO:0022857">
    <property type="term" value="F:transmembrane transporter activity"/>
    <property type="evidence" value="ECO:0007669"/>
    <property type="project" value="InterPro"/>
</dbReference>
<keyword evidence="9" id="KW-1185">Reference proteome</keyword>
<feature type="transmembrane region" description="Helical" evidence="6">
    <location>
        <begin position="258"/>
        <end position="277"/>
    </location>
</feature>
<dbReference type="PROSITE" id="PS50850">
    <property type="entry name" value="MFS"/>
    <property type="match status" value="1"/>
</dbReference>
<dbReference type="Pfam" id="PF07690">
    <property type="entry name" value="MFS_1"/>
    <property type="match status" value="2"/>
</dbReference>
<dbReference type="PANTHER" id="PTHR23504">
    <property type="entry name" value="MAJOR FACILITATOR SUPERFAMILY DOMAIN-CONTAINING PROTEIN 10"/>
    <property type="match status" value="1"/>
</dbReference>
<feature type="transmembrane region" description="Helical" evidence="6">
    <location>
        <begin position="168"/>
        <end position="188"/>
    </location>
</feature>
<organism evidence="8 9">
    <name type="scientific">Ktedonosporobacter rubrisoli</name>
    <dbReference type="NCBI Taxonomy" id="2509675"/>
    <lineage>
        <taxon>Bacteria</taxon>
        <taxon>Bacillati</taxon>
        <taxon>Chloroflexota</taxon>
        <taxon>Ktedonobacteria</taxon>
        <taxon>Ktedonobacterales</taxon>
        <taxon>Ktedonosporobacteraceae</taxon>
        <taxon>Ktedonosporobacter</taxon>
    </lineage>
</organism>
<name>A0A4P6JIZ9_KTERU</name>
<accession>A0A4P6JIZ9</accession>
<keyword evidence="2" id="KW-0813">Transport</keyword>
<dbReference type="AlphaFoldDB" id="A0A4P6JIZ9"/>
<keyword evidence="4 6" id="KW-1133">Transmembrane helix</keyword>
<evidence type="ECO:0000256" key="2">
    <source>
        <dbReference type="ARBA" id="ARBA00022448"/>
    </source>
</evidence>
<dbReference type="Proteomes" id="UP000290365">
    <property type="component" value="Chromosome"/>
</dbReference>
<dbReference type="PRINTS" id="PR01035">
    <property type="entry name" value="TCRTETA"/>
</dbReference>
<evidence type="ECO:0000256" key="5">
    <source>
        <dbReference type="ARBA" id="ARBA00023136"/>
    </source>
</evidence>
<feature type="transmembrane region" description="Helical" evidence="6">
    <location>
        <begin position="140"/>
        <end position="162"/>
    </location>
</feature>
<dbReference type="Gene3D" id="1.20.1250.20">
    <property type="entry name" value="MFS general substrate transporter like domains"/>
    <property type="match status" value="1"/>
</dbReference>
<dbReference type="InterPro" id="IPR020846">
    <property type="entry name" value="MFS_dom"/>
</dbReference>
<feature type="transmembrane region" description="Helical" evidence="6">
    <location>
        <begin position="382"/>
        <end position="400"/>
    </location>
</feature>
<gene>
    <name evidence="8" type="ORF">EPA93_02325</name>
</gene>